<dbReference type="GO" id="GO:0016787">
    <property type="term" value="F:hydrolase activity"/>
    <property type="evidence" value="ECO:0007669"/>
    <property type="project" value="UniProtKB-KW"/>
</dbReference>
<reference evidence="7 8" key="1">
    <citation type="submission" date="2017-09" db="EMBL/GenBank/DDBJ databases">
        <title>Sequencing the genomes of two abundant thermophiles in Great Basin hot springs: Thermocrinis jamiesonii and novel Chloroflexi Thermoflexus hugenholtzii.</title>
        <authorList>
            <person name="Hedlund B."/>
        </authorList>
    </citation>
    <scope>NUCLEOTIDE SEQUENCE [LARGE SCALE GENOMIC DNA]</scope>
    <source>
        <strain evidence="7 8">G233</strain>
    </source>
</reference>
<comment type="cofactor">
    <cofactor evidence="1">
        <name>Zn(2+)</name>
        <dbReference type="ChEBI" id="CHEBI:29105"/>
    </cofactor>
</comment>
<proteinExistence type="inferred from homology"/>
<evidence type="ECO:0000256" key="3">
    <source>
        <dbReference type="ARBA" id="ARBA00022723"/>
    </source>
</evidence>
<dbReference type="Proteomes" id="UP000223071">
    <property type="component" value="Unassembled WGS sequence"/>
</dbReference>
<name>A0A2A9HFM6_TEPT2</name>
<evidence type="ECO:0000256" key="4">
    <source>
        <dbReference type="ARBA" id="ARBA00022801"/>
    </source>
</evidence>
<dbReference type="CDD" id="cd07729">
    <property type="entry name" value="AHL_lactonase_MBL-fold"/>
    <property type="match status" value="1"/>
</dbReference>
<comment type="caution">
    <text evidence="7">The sequence shown here is derived from an EMBL/GenBank/DDBJ whole genome shotgun (WGS) entry which is preliminary data.</text>
</comment>
<evidence type="ECO:0000259" key="6">
    <source>
        <dbReference type="SMART" id="SM00849"/>
    </source>
</evidence>
<dbReference type="InterPro" id="IPR051013">
    <property type="entry name" value="MBL_superfamily_lactonases"/>
</dbReference>
<dbReference type="PANTHER" id="PTHR42978">
    <property type="entry name" value="QUORUM-QUENCHING LACTONASE YTNP-RELATED-RELATED"/>
    <property type="match status" value="1"/>
</dbReference>
<dbReference type="Gene3D" id="3.60.15.10">
    <property type="entry name" value="Ribonuclease Z/Hydroxyacylglutathione hydrolase-like"/>
    <property type="match status" value="1"/>
</dbReference>
<keyword evidence="5" id="KW-0862">Zinc</keyword>
<dbReference type="InterPro" id="IPR001279">
    <property type="entry name" value="Metallo-B-lactamas"/>
</dbReference>
<accession>A0A2A9HFM6</accession>
<dbReference type="SUPFAM" id="SSF56281">
    <property type="entry name" value="Metallo-hydrolase/oxidoreductase"/>
    <property type="match status" value="1"/>
</dbReference>
<keyword evidence="4" id="KW-0378">Hydrolase</keyword>
<dbReference type="InterPro" id="IPR036866">
    <property type="entry name" value="RibonucZ/Hydroxyglut_hydro"/>
</dbReference>
<dbReference type="GO" id="GO:0046872">
    <property type="term" value="F:metal ion binding"/>
    <property type="evidence" value="ECO:0007669"/>
    <property type="project" value="UniProtKB-KW"/>
</dbReference>
<keyword evidence="3" id="KW-0479">Metal-binding</keyword>
<dbReference type="SMART" id="SM00849">
    <property type="entry name" value="Lactamase_B"/>
    <property type="match status" value="1"/>
</dbReference>
<dbReference type="Pfam" id="PF00753">
    <property type="entry name" value="Lactamase_B"/>
    <property type="match status" value="1"/>
</dbReference>
<dbReference type="AlphaFoldDB" id="A0A2A9HFM6"/>
<evidence type="ECO:0000256" key="2">
    <source>
        <dbReference type="ARBA" id="ARBA00007749"/>
    </source>
</evidence>
<evidence type="ECO:0000313" key="7">
    <source>
        <dbReference type="EMBL" id="PFG73815.1"/>
    </source>
</evidence>
<evidence type="ECO:0000313" key="8">
    <source>
        <dbReference type="Proteomes" id="UP000223071"/>
    </source>
</evidence>
<evidence type="ECO:0000256" key="1">
    <source>
        <dbReference type="ARBA" id="ARBA00001947"/>
    </source>
</evidence>
<sequence length="280" mass="31806">MGIKIRGTNLGYMKLDKELLVFPHPNYALNVDRTSGQKLWVNCPALAYIIEHPDGLILWETGISTKVREEWLPGWQWLIDVSEITPEVCLEARLKQMGLAPEDFKYVIQGHLHCDHAGGLRLFEDAGAEIIVHEDEYKYVFQNIEKADQFFVREDFAILARKRPTLVYGDQEILDGVKLISLPGHTAGTMGMLVRLNHTGWVLFTSDAMYLHESYGPPPVGSPIVWDPGKWASSVEKIRRIAIEHEATIFPGHDETGIKQHRDGSSVFTPLNVRPDYVYE</sequence>
<dbReference type="PANTHER" id="PTHR42978:SF2">
    <property type="entry name" value="102 KBASES UNSTABLE REGION: FROM 1 TO 119443"/>
    <property type="match status" value="1"/>
</dbReference>
<feature type="domain" description="Metallo-beta-lactamase" evidence="6">
    <location>
        <begin position="44"/>
        <end position="253"/>
    </location>
</feature>
<dbReference type="EMBL" id="PDJQ01000001">
    <property type="protein sequence ID" value="PFG73815.1"/>
    <property type="molecule type" value="Genomic_DNA"/>
</dbReference>
<keyword evidence="8" id="KW-1185">Reference proteome</keyword>
<protein>
    <submittedName>
        <fullName evidence="7">Metallo-beta-lactamase superfamily protein</fullName>
    </submittedName>
</protein>
<organism evidence="7 8">
    <name type="scientific">Tepidiforma thermophila (strain KCTC 52669 / CGMCC 1.13589 / G233)</name>
    <dbReference type="NCBI Taxonomy" id="2761530"/>
    <lineage>
        <taxon>Bacteria</taxon>
        <taxon>Bacillati</taxon>
        <taxon>Chloroflexota</taxon>
        <taxon>Tepidiformia</taxon>
        <taxon>Tepidiformales</taxon>
        <taxon>Tepidiformaceae</taxon>
        <taxon>Tepidiforma</taxon>
    </lineage>
</organism>
<evidence type="ECO:0000256" key="5">
    <source>
        <dbReference type="ARBA" id="ARBA00022833"/>
    </source>
</evidence>
<gene>
    <name evidence="7" type="ORF">A9A59_1021</name>
</gene>
<comment type="similarity">
    <text evidence="2">Belongs to the metallo-beta-lactamase superfamily.</text>
</comment>